<protein>
    <submittedName>
        <fullName evidence="1">Uncharacterized protein</fullName>
    </submittedName>
</protein>
<dbReference type="Proteomes" id="UP001607302">
    <property type="component" value="Unassembled WGS sequence"/>
</dbReference>
<dbReference type="AlphaFoldDB" id="A0ABD2BSG4"/>
<dbReference type="EMBL" id="JAUDFV010000057">
    <property type="protein sequence ID" value="KAL2735722.1"/>
    <property type="molecule type" value="Genomic_DNA"/>
</dbReference>
<feature type="non-terminal residue" evidence="1">
    <location>
        <position position="70"/>
    </location>
</feature>
<proteinExistence type="predicted"/>
<name>A0ABD2BSG4_VESSQ</name>
<reference evidence="1 2" key="1">
    <citation type="journal article" date="2024" name="Ann. Entomol. Soc. Am.">
        <title>Genomic analyses of the southern and eastern yellowjacket wasps (Hymenoptera: Vespidae) reveal evolutionary signatures of social life.</title>
        <authorList>
            <person name="Catto M.A."/>
            <person name="Caine P.B."/>
            <person name="Orr S.E."/>
            <person name="Hunt B.G."/>
            <person name="Goodisman M.A.D."/>
        </authorList>
    </citation>
    <scope>NUCLEOTIDE SEQUENCE [LARGE SCALE GENOMIC DNA]</scope>
    <source>
        <strain evidence="1">233</strain>
        <tissue evidence="1">Head and thorax</tissue>
    </source>
</reference>
<comment type="caution">
    <text evidence="1">The sequence shown here is derived from an EMBL/GenBank/DDBJ whole genome shotgun (WGS) entry which is preliminary data.</text>
</comment>
<accession>A0ABD2BSG4</accession>
<keyword evidence="2" id="KW-1185">Reference proteome</keyword>
<evidence type="ECO:0000313" key="1">
    <source>
        <dbReference type="EMBL" id="KAL2735722.1"/>
    </source>
</evidence>
<organism evidence="1 2">
    <name type="scientific">Vespula squamosa</name>
    <name type="common">Southern yellow jacket</name>
    <name type="synonym">Wasp</name>
    <dbReference type="NCBI Taxonomy" id="30214"/>
    <lineage>
        <taxon>Eukaryota</taxon>
        <taxon>Metazoa</taxon>
        <taxon>Ecdysozoa</taxon>
        <taxon>Arthropoda</taxon>
        <taxon>Hexapoda</taxon>
        <taxon>Insecta</taxon>
        <taxon>Pterygota</taxon>
        <taxon>Neoptera</taxon>
        <taxon>Endopterygota</taxon>
        <taxon>Hymenoptera</taxon>
        <taxon>Apocrita</taxon>
        <taxon>Aculeata</taxon>
        <taxon>Vespoidea</taxon>
        <taxon>Vespidae</taxon>
        <taxon>Vespinae</taxon>
        <taxon>Vespula</taxon>
    </lineage>
</organism>
<sequence length="70" mass="8183">MYLVLMTDASLIFIPNLSSFFDLGAIHLCTRFVTMMAILDEFMKYSYFLFDIPRVYKRAINASNLATIRF</sequence>
<evidence type="ECO:0000313" key="2">
    <source>
        <dbReference type="Proteomes" id="UP001607302"/>
    </source>
</evidence>
<gene>
    <name evidence="1" type="ORF">V1478_002736</name>
</gene>